<evidence type="ECO:0000313" key="2">
    <source>
        <dbReference type="EMBL" id="ROT78835.1"/>
    </source>
</evidence>
<protein>
    <submittedName>
        <fullName evidence="2">Uncharacterized protein</fullName>
    </submittedName>
</protein>
<sequence length="208" mass="23761">MNPGEEDPCTVYGSEMHSIPMSYYGRDSYSACASDAPYSLGQEPTTFGDAQDHPLTASDDPSYRSSYASCETPWGVASGAASFPSDGTADVTADPQQQPALAGRRRRQRKPKLYNLPEQDDPEEEMRRQRAKREKEKREKRHQDEVNMKRETEKTLEENRLMKVEKELRSCNINMMEQLLAMSESAMYRGQPDETGEFDPYGQYQQQH</sequence>
<feature type="compositionally biased region" description="Basic and acidic residues" evidence="1">
    <location>
        <begin position="125"/>
        <end position="158"/>
    </location>
</feature>
<dbReference type="EMBL" id="QCYY01001327">
    <property type="protein sequence ID" value="ROT78835.1"/>
    <property type="molecule type" value="Genomic_DNA"/>
</dbReference>
<evidence type="ECO:0000256" key="1">
    <source>
        <dbReference type="SAM" id="MobiDB-lite"/>
    </source>
</evidence>
<feature type="compositionally biased region" description="Basic residues" evidence="1">
    <location>
        <begin position="103"/>
        <end position="112"/>
    </location>
</feature>
<feature type="region of interest" description="Disordered" evidence="1">
    <location>
        <begin position="34"/>
        <end position="158"/>
    </location>
</feature>
<comment type="caution">
    <text evidence="2">The sequence shown here is derived from an EMBL/GenBank/DDBJ whole genome shotgun (WGS) entry which is preliminary data.</text>
</comment>
<keyword evidence="3" id="KW-1185">Reference proteome</keyword>
<organism evidence="2 3">
    <name type="scientific">Penaeus vannamei</name>
    <name type="common">Whiteleg shrimp</name>
    <name type="synonym">Litopenaeus vannamei</name>
    <dbReference type="NCBI Taxonomy" id="6689"/>
    <lineage>
        <taxon>Eukaryota</taxon>
        <taxon>Metazoa</taxon>
        <taxon>Ecdysozoa</taxon>
        <taxon>Arthropoda</taxon>
        <taxon>Crustacea</taxon>
        <taxon>Multicrustacea</taxon>
        <taxon>Malacostraca</taxon>
        <taxon>Eumalacostraca</taxon>
        <taxon>Eucarida</taxon>
        <taxon>Decapoda</taxon>
        <taxon>Dendrobranchiata</taxon>
        <taxon>Penaeoidea</taxon>
        <taxon>Penaeidae</taxon>
        <taxon>Penaeus</taxon>
    </lineage>
</organism>
<evidence type="ECO:0000313" key="3">
    <source>
        <dbReference type="Proteomes" id="UP000283509"/>
    </source>
</evidence>
<dbReference type="Proteomes" id="UP000283509">
    <property type="component" value="Unassembled WGS sequence"/>
</dbReference>
<dbReference type="OrthoDB" id="6358034at2759"/>
<reference evidence="2 3" key="1">
    <citation type="submission" date="2018-04" db="EMBL/GenBank/DDBJ databases">
        <authorList>
            <person name="Zhang X."/>
            <person name="Yuan J."/>
            <person name="Li F."/>
            <person name="Xiang J."/>
        </authorList>
    </citation>
    <scope>NUCLEOTIDE SEQUENCE [LARGE SCALE GENOMIC DNA]</scope>
    <source>
        <tissue evidence="2">Muscle</tissue>
    </source>
</reference>
<accession>A0A3R7MCA6</accession>
<reference evidence="2 3" key="2">
    <citation type="submission" date="2019-01" db="EMBL/GenBank/DDBJ databases">
        <title>The decoding of complex shrimp genome reveals the adaptation for benthos swimmer, frequently molting mechanism and breeding impact on genome.</title>
        <authorList>
            <person name="Sun Y."/>
            <person name="Gao Y."/>
            <person name="Yu Y."/>
        </authorList>
    </citation>
    <scope>NUCLEOTIDE SEQUENCE [LARGE SCALE GENOMIC DNA]</scope>
    <source>
        <tissue evidence="2">Muscle</tissue>
    </source>
</reference>
<gene>
    <name evidence="2" type="ORF">C7M84_002462</name>
</gene>
<proteinExistence type="predicted"/>
<dbReference type="AlphaFoldDB" id="A0A3R7MCA6"/>
<name>A0A3R7MCA6_PENVA</name>